<sequence length="399" mass="46659">MKKYYLCGPTVYNYVHIGNMRPILTFDLMIRAQRFLGEDVFFLHNITDIDDKIINKALAEQKTEKEIAEYYTEQYLQMLKAYNIEIPNKIAKVTEHLDTIYDFINDLITTNNAYKDGVNVFFDVIKNKDFYGEVSNQKISKMNFDQENLNKQHPADFTLWKDTKIGIKYDAPFGTGRPGWHTECVAMIKRYFGNETIDIHGGGSDLTFPHHENENIQFRALTNNPLAKQWIHFGTINMNNEKMSKSLGNILLAKDYLNSFSADSLRLIFLTASYTKPINITDELMVSNQNMIEKFNVAIKKIFLEDIQQEINQDIIKQAVENVGLLNFAQAMKIIHDQYKQKQYRNLYMILKALGFNIASETITDEDKQMYQNWKLQIENKNYEEADKLREALKQRKLI</sequence>
<keyword evidence="6 10" id="KW-0067">ATP-binding</keyword>
<feature type="short sequence motif" description="'HIGH' region" evidence="10">
    <location>
        <begin position="9"/>
        <end position="19"/>
    </location>
</feature>
<dbReference type="InterPro" id="IPR032678">
    <property type="entry name" value="tRNA-synt_1_cat_dom"/>
</dbReference>
<proteinExistence type="inferred from homology"/>
<dbReference type="InterPro" id="IPR024909">
    <property type="entry name" value="Cys-tRNA/MSH_ligase"/>
</dbReference>
<organism evidence="12 13">
    <name type="scientific">[Mycoplasma] gypis</name>
    <dbReference type="NCBI Taxonomy" id="92404"/>
    <lineage>
        <taxon>Bacteria</taxon>
        <taxon>Bacillati</taxon>
        <taxon>Mycoplasmatota</taxon>
        <taxon>Mycoplasmoidales</taxon>
        <taxon>Metamycoplasmataceae</taxon>
        <taxon>Metamycoplasma</taxon>
    </lineage>
</organism>
<dbReference type="EC" id="6.1.1.16" evidence="10"/>
<dbReference type="PANTHER" id="PTHR10890:SF3">
    <property type="entry name" value="CYSTEINE--TRNA LIGASE, CYTOPLASMIC"/>
    <property type="match status" value="1"/>
</dbReference>
<evidence type="ECO:0000259" key="11">
    <source>
        <dbReference type="Pfam" id="PF01406"/>
    </source>
</evidence>
<evidence type="ECO:0000313" key="13">
    <source>
        <dbReference type="Proteomes" id="UP001460679"/>
    </source>
</evidence>
<dbReference type="SUPFAM" id="SSF47323">
    <property type="entry name" value="Anticodon-binding domain of a subclass of class I aminoacyl-tRNA synthetases"/>
    <property type="match status" value="1"/>
</dbReference>
<evidence type="ECO:0000256" key="10">
    <source>
        <dbReference type="HAMAP-Rule" id="MF_00041"/>
    </source>
</evidence>
<feature type="short sequence motif" description="'KMSKS' region" evidence="10">
    <location>
        <begin position="242"/>
        <end position="246"/>
    </location>
</feature>
<keyword evidence="10" id="KW-0963">Cytoplasm</keyword>
<evidence type="ECO:0000256" key="4">
    <source>
        <dbReference type="ARBA" id="ARBA00022741"/>
    </source>
</evidence>
<feature type="binding site" evidence="10">
    <location>
        <position position="245"/>
    </location>
    <ligand>
        <name>ATP</name>
        <dbReference type="ChEBI" id="CHEBI:30616"/>
    </ligand>
</feature>
<protein>
    <recommendedName>
        <fullName evidence="10">Cysteine--tRNA ligase</fullName>
        <ecNumber evidence="10">6.1.1.16</ecNumber>
    </recommendedName>
    <alternativeName>
        <fullName evidence="10">Cysteinyl-tRNA synthetase</fullName>
        <shortName evidence="10">CysRS</shortName>
    </alternativeName>
</protein>
<evidence type="ECO:0000256" key="2">
    <source>
        <dbReference type="ARBA" id="ARBA00022598"/>
    </source>
</evidence>
<dbReference type="PRINTS" id="PR00983">
    <property type="entry name" value="TRNASYNTHCYS"/>
</dbReference>
<keyword evidence="5 10" id="KW-0862">Zinc</keyword>
<dbReference type="CDD" id="cd00672">
    <property type="entry name" value="CysRS_core"/>
    <property type="match status" value="1"/>
</dbReference>
<comment type="cofactor">
    <cofactor evidence="10">
        <name>Zn(2+)</name>
        <dbReference type="ChEBI" id="CHEBI:29105"/>
    </cofactor>
    <text evidence="10">Binds 1 zinc ion per subunit.</text>
</comment>
<comment type="subcellular location">
    <subcellularLocation>
        <location evidence="10">Cytoplasm</location>
    </subcellularLocation>
</comment>
<dbReference type="InterPro" id="IPR014729">
    <property type="entry name" value="Rossmann-like_a/b/a_fold"/>
</dbReference>
<keyword evidence="3 10" id="KW-0479">Metal-binding</keyword>
<dbReference type="PANTHER" id="PTHR10890">
    <property type="entry name" value="CYSTEINYL-TRNA SYNTHETASE"/>
    <property type="match status" value="1"/>
</dbReference>
<comment type="similarity">
    <text evidence="10">Belongs to the class-I aminoacyl-tRNA synthetase family.</text>
</comment>
<keyword evidence="13" id="KW-1185">Reference proteome</keyword>
<evidence type="ECO:0000313" key="12">
    <source>
        <dbReference type="EMBL" id="WXL28233.1"/>
    </source>
</evidence>
<comment type="subunit">
    <text evidence="1 10">Monomer.</text>
</comment>
<gene>
    <name evidence="10" type="primary">cysS</name>
    <name evidence="12" type="ORF">WG616_02575</name>
</gene>
<feature type="domain" description="tRNA synthetases class I catalytic" evidence="11">
    <location>
        <begin position="3"/>
        <end position="287"/>
    </location>
</feature>
<dbReference type="Gene3D" id="3.40.50.620">
    <property type="entry name" value="HUPs"/>
    <property type="match status" value="1"/>
</dbReference>
<dbReference type="InterPro" id="IPR009080">
    <property type="entry name" value="tRNAsynth_Ia_anticodon-bd"/>
</dbReference>
<keyword evidence="4 10" id="KW-0547">Nucleotide-binding</keyword>
<dbReference type="HAMAP" id="MF_00041">
    <property type="entry name" value="Cys_tRNA_synth"/>
    <property type="match status" value="1"/>
</dbReference>
<keyword evidence="8 10" id="KW-0030">Aminoacyl-tRNA synthetase</keyword>
<evidence type="ECO:0000256" key="7">
    <source>
        <dbReference type="ARBA" id="ARBA00022917"/>
    </source>
</evidence>
<dbReference type="Pfam" id="PF01406">
    <property type="entry name" value="tRNA-synt_1e"/>
    <property type="match status" value="1"/>
</dbReference>
<dbReference type="GO" id="GO:0016874">
    <property type="term" value="F:ligase activity"/>
    <property type="evidence" value="ECO:0007669"/>
    <property type="project" value="UniProtKB-KW"/>
</dbReference>
<feature type="binding site" evidence="10">
    <location>
        <position position="184"/>
    </location>
    <ligand>
        <name>Zn(2+)</name>
        <dbReference type="ChEBI" id="CHEBI:29105"/>
    </ligand>
</feature>
<feature type="binding site" evidence="10">
    <location>
        <position position="214"/>
    </location>
    <ligand>
        <name>Zn(2+)</name>
        <dbReference type="ChEBI" id="CHEBI:29105"/>
    </ligand>
</feature>
<accession>A0ABZ2RQ32</accession>
<name>A0ABZ2RQ32_9BACT</name>
<evidence type="ECO:0000256" key="5">
    <source>
        <dbReference type="ARBA" id="ARBA00022833"/>
    </source>
</evidence>
<feature type="binding site" evidence="10">
    <location>
        <position position="210"/>
    </location>
    <ligand>
        <name>Zn(2+)</name>
        <dbReference type="ChEBI" id="CHEBI:29105"/>
    </ligand>
</feature>
<evidence type="ECO:0000256" key="3">
    <source>
        <dbReference type="ARBA" id="ARBA00022723"/>
    </source>
</evidence>
<dbReference type="SUPFAM" id="SSF52374">
    <property type="entry name" value="Nucleotidylyl transferase"/>
    <property type="match status" value="1"/>
</dbReference>
<evidence type="ECO:0000256" key="1">
    <source>
        <dbReference type="ARBA" id="ARBA00011245"/>
    </source>
</evidence>
<keyword evidence="2 10" id="KW-0436">Ligase</keyword>
<evidence type="ECO:0000256" key="9">
    <source>
        <dbReference type="ARBA" id="ARBA00047398"/>
    </source>
</evidence>
<dbReference type="InterPro" id="IPR015803">
    <property type="entry name" value="Cys-tRNA-ligase"/>
</dbReference>
<evidence type="ECO:0000256" key="8">
    <source>
        <dbReference type="ARBA" id="ARBA00023146"/>
    </source>
</evidence>
<comment type="catalytic activity">
    <reaction evidence="9 10">
        <text>tRNA(Cys) + L-cysteine + ATP = L-cysteinyl-tRNA(Cys) + AMP + diphosphate</text>
        <dbReference type="Rhea" id="RHEA:17773"/>
        <dbReference type="Rhea" id="RHEA-COMP:9661"/>
        <dbReference type="Rhea" id="RHEA-COMP:9679"/>
        <dbReference type="ChEBI" id="CHEBI:30616"/>
        <dbReference type="ChEBI" id="CHEBI:33019"/>
        <dbReference type="ChEBI" id="CHEBI:35235"/>
        <dbReference type="ChEBI" id="CHEBI:78442"/>
        <dbReference type="ChEBI" id="CHEBI:78517"/>
        <dbReference type="ChEBI" id="CHEBI:456215"/>
        <dbReference type="EC" id="6.1.1.16"/>
    </reaction>
</comment>
<evidence type="ECO:0000256" key="6">
    <source>
        <dbReference type="ARBA" id="ARBA00022840"/>
    </source>
</evidence>
<feature type="binding site" evidence="10">
    <location>
        <position position="7"/>
    </location>
    <ligand>
        <name>Zn(2+)</name>
        <dbReference type="ChEBI" id="CHEBI:29105"/>
    </ligand>
</feature>
<keyword evidence="7 10" id="KW-0648">Protein biosynthesis</keyword>
<dbReference type="RefSeq" id="WP_205498218.1">
    <property type="nucleotide sequence ID" value="NZ_CP148066.1"/>
</dbReference>
<dbReference type="Proteomes" id="UP001460679">
    <property type="component" value="Chromosome"/>
</dbReference>
<reference evidence="12" key="1">
    <citation type="submission" date="2024-03" db="EMBL/GenBank/DDBJ databases">
        <title>Complete genome sequence of Mycoplasma gypis type strain B1/T1.</title>
        <authorList>
            <person name="Spergser J."/>
        </authorList>
    </citation>
    <scope>NUCLEOTIDE SEQUENCE [LARGE SCALE GENOMIC DNA]</scope>
    <source>
        <strain evidence="12">B1/T1</strain>
    </source>
</reference>
<dbReference type="EMBL" id="CP148066">
    <property type="protein sequence ID" value="WXL28233.1"/>
    <property type="molecule type" value="Genomic_DNA"/>
</dbReference>